<dbReference type="Pfam" id="PF01266">
    <property type="entry name" value="DAO"/>
    <property type="match status" value="1"/>
</dbReference>
<proteinExistence type="predicted"/>
<dbReference type="InterPro" id="IPR006076">
    <property type="entry name" value="FAD-dep_OxRdtase"/>
</dbReference>
<reference evidence="2 3" key="1">
    <citation type="submission" date="2020-08" db="EMBL/GenBank/DDBJ databases">
        <title>Plant Genome Project.</title>
        <authorList>
            <person name="Zhang R.-G."/>
        </authorList>
    </citation>
    <scope>NUCLEOTIDE SEQUENCE [LARGE SCALE GENOMIC DNA]</scope>
    <source>
        <tissue evidence="2">Rhizome</tissue>
    </source>
</reference>
<keyword evidence="3" id="KW-1185">Reference proteome</keyword>
<evidence type="ECO:0000259" key="1">
    <source>
        <dbReference type="Pfam" id="PF01266"/>
    </source>
</evidence>
<dbReference type="OrthoDB" id="547145at2759"/>
<gene>
    <name evidence="2" type="ORF">ZIOFF_017254</name>
</gene>
<feature type="domain" description="FAD dependent oxidoreductase" evidence="1">
    <location>
        <begin position="78"/>
        <end position="449"/>
    </location>
</feature>
<evidence type="ECO:0000313" key="3">
    <source>
        <dbReference type="Proteomes" id="UP000734854"/>
    </source>
</evidence>
<accession>A0A8J5LI69</accession>
<dbReference type="EMBL" id="JACMSC010000005">
    <property type="protein sequence ID" value="KAG6520216.1"/>
    <property type="molecule type" value="Genomic_DNA"/>
</dbReference>
<dbReference type="GO" id="GO:0005737">
    <property type="term" value="C:cytoplasm"/>
    <property type="evidence" value="ECO:0007669"/>
    <property type="project" value="TreeGrafter"/>
</dbReference>
<evidence type="ECO:0000313" key="2">
    <source>
        <dbReference type="EMBL" id="KAG6520216.1"/>
    </source>
</evidence>
<dbReference type="AlphaFoldDB" id="A0A8J5LI69"/>
<organism evidence="2 3">
    <name type="scientific">Zingiber officinale</name>
    <name type="common">Ginger</name>
    <name type="synonym">Amomum zingiber</name>
    <dbReference type="NCBI Taxonomy" id="94328"/>
    <lineage>
        <taxon>Eukaryota</taxon>
        <taxon>Viridiplantae</taxon>
        <taxon>Streptophyta</taxon>
        <taxon>Embryophyta</taxon>
        <taxon>Tracheophyta</taxon>
        <taxon>Spermatophyta</taxon>
        <taxon>Magnoliopsida</taxon>
        <taxon>Liliopsida</taxon>
        <taxon>Zingiberales</taxon>
        <taxon>Zingiberaceae</taxon>
        <taxon>Zingiber</taxon>
    </lineage>
</organism>
<dbReference type="PANTHER" id="PTHR13847:SF261">
    <property type="entry name" value="FAD-DEPENDENT OXIDOREDUCTASE FAMILY PROTEIN"/>
    <property type="match status" value="1"/>
</dbReference>
<name>A0A8J5LI69_ZINOF</name>
<comment type="caution">
    <text evidence="2">The sequence shown here is derived from an EMBL/GenBank/DDBJ whole genome shotgun (WGS) entry which is preliminary data.</text>
</comment>
<sequence length="474" mass="52478">MDSLMLSPLQLHLRLLPLPNPFVGTRKNPNEFRRIGKSWCFPLAGNGNRFVVSSPLRSWSRLAYSTTATARHKPCSRYAVLGAGFSGMSVAWHLLKQGSKETRLCIDIYDDAGIGGGASGASGGLLHPYSPKAKLLWKGAECWSECLDLLVTASRVAEARSSEEVFQYSFTDISEQFVWQRGIVRPASEKNADILRENAQSFLESCYLELLDRNAAQSLVPDLFVPVDLAIYMPLAMNIHPKRYLQALFLACNELAEHEENEIYLFKESINNLEQLSEEYDAVIICLGAQVNKLPELSGKLPLRTCRGVVAQLHLPTDLSEEYHHQRPAILSDAWLAFREPRNVFIGSTWDWNSTNYSSSVSKEEASKAMEELLPKAATAYPPVQSWSFVGAQAGLRAMPPLTPYGSLPLLGCVNGLLGETAKSMYWLIGGLGSRGLLYHGLVGKLTAQAVLSSNEDVLPSEFTSWKNGIKMNY</sequence>
<dbReference type="Proteomes" id="UP000734854">
    <property type="component" value="Unassembled WGS sequence"/>
</dbReference>
<protein>
    <recommendedName>
        <fullName evidence="1">FAD dependent oxidoreductase domain-containing protein</fullName>
    </recommendedName>
</protein>
<dbReference type="PANTHER" id="PTHR13847">
    <property type="entry name" value="SARCOSINE DEHYDROGENASE-RELATED"/>
    <property type="match status" value="1"/>
</dbReference>